<accession>A0A2U1M8M7</accession>
<keyword evidence="3" id="KW-1185">Reference proteome</keyword>
<evidence type="ECO:0000259" key="1">
    <source>
        <dbReference type="PROSITE" id="PS50090"/>
    </source>
</evidence>
<sequence>MPSLIINSGVWEDRDPTLSRHESAIDEDVQVRKGKSKADKKSWTAIEEVALAKAWMHISTCQRVGIEQGRDKFWERIQEHFAATIVGTKRTHHSLNTKWKNMNRAMGIFNGLYIQQFSNQANRIKSKMHRSPLNFIVTWVEGVV</sequence>
<protein>
    <submittedName>
        <fullName evidence="2">Myb-like domain, Myb/SANT-like DNA-binding domain protein</fullName>
    </submittedName>
</protein>
<feature type="domain" description="Myb-like" evidence="1">
    <location>
        <begin position="35"/>
        <end position="103"/>
    </location>
</feature>
<dbReference type="AlphaFoldDB" id="A0A2U1M8M7"/>
<evidence type="ECO:0000313" key="2">
    <source>
        <dbReference type="EMBL" id="PWA57604.1"/>
    </source>
</evidence>
<dbReference type="Proteomes" id="UP000245207">
    <property type="component" value="Unassembled WGS sequence"/>
</dbReference>
<dbReference type="PANTHER" id="PTHR45023">
    <property type="match status" value="1"/>
</dbReference>
<dbReference type="OrthoDB" id="2507178at2759"/>
<proteinExistence type="predicted"/>
<reference evidence="2 3" key="1">
    <citation type="journal article" date="2018" name="Mol. Plant">
        <title>The genome of Artemisia annua provides insight into the evolution of Asteraceae family and artemisinin biosynthesis.</title>
        <authorList>
            <person name="Shen Q."/>
            <person name="Zhang L."/>
            <person name="Liao Z."/>
            <person name="Wang S."/>
            <person name="Yan T."/>
            <person name="Shi P."/>
            <person name="Liu M."/>
            <person name="Fu X."/>
            <person name="Pan Q."/>
            <person name="Wang Y."/>
            <person name="Lv Z."/>
            <person name="Lu X."/>
            <person name="Zhang F."/>
            <person name="Jiang W."/>
            <person name="Ma Y."/>
            <person name="Chen M."/>
            <person name="Hao X."/>
            <person name="Li L."/>
            <person name="Tang Y."/>
            <person name="Lv G."/>
            <person name="Zhou Y."/>
            <person name="Sun X."/>
            <person name="Brodelius P.E."/>
            <person name="Rose J.K.C."/>
            <person name="Tang K."/>
        </authorList>
    </citation>
    <scope>NUCLEOTIDE SEQUENCE [LARGE SCALE GENOMIC DNA]</scope>
    <source>
        <strain evidence="3">cv. Huhao1</strain>
        <tissue evidence="2">Leaf</tissue>
    </source>
</reference>
<dbReference type="EMBL" id="PKPP01006117">
    <property type="protein sequence ID" value="PWA57604.1"/>
    <property type="molecule type" value="Genomic_DNA"/>
</dbReference>
<evidence type="ECO:0000313" key="3">
    <source>
        <dbReference type="Proteomes" id="UP000245207"/>
    </source>
</evidence>
<keyword evidence="2" id="KW-0238">DNA-binding</keyword>
<organism evidence="2 3">
    <name type="scientific">Artemisia annua</name>
    <name type="common">Sweet wormwood</name>
    <dbReference type="NCBI Taxonomy" id="35608"/>
    <lineage>
        <taxon>Eukaryota</taxon>
        <taxon>Viridiplantae</taxon>
        <taxon>Streptophyta</taxon>
        <taxon>Embryophyta</taxon>
        <taxon>Tracheophyta</taxon>
        <taxon>Spermatophyta</taxon>
        <taxon>Magnoliopsida</taxon>
        <taxon>eudicotyledons</taxon>
        <taxon>Gunneridae</taxon>
        <taxon>Pentapetalae</taxon>
        <taxon>asterids</taxon>
        <taxon>campanulids</taxon>
        <taxon>Asterales</taxon>
        <taxon>Asteraceae</taxon>
        <taxon>Asteroideae</taxon>
        <taxon>Anthemideae</taxon>
        <taxon>Artemisiinae</taxon>
        <taxon>Artemisia</taxon>
    </lineage>
</organism>
<dbReference type="InterPro" id="IPR001005">
    <property type="entry name" value="SANT/Myb"/>
</dbReference>
<dbReference type="GO" id="GO:0003677">
    <property type="term" value="F:DNA binding"/>
    <property type="evidence" value="ECO:0007669"/>
    <property type="project" value="UniProtKB-KW"/>
</dbReference>
<dbReference type="PROSITE" id="PS50090">
    <property type="entry name" value="MYB_LIKE"/>
    <property type="match status" value="1"/>
</dbReference>
<name>A0A2U1M8M7_ARTAN</name>
<gene>
    <name evidence="2" type="ORF">CTI12_AA400530</name>
</gene>
<dbReference type="PANTHER" id="PTHR45023:SF13">
    <property type="entry name" value="PUTATIVE-RELATED"/>
    <property type="match status" value="1"/>
</dbReference>
<comment type="caution">
    <text evidence="2">The sequence shown here is derived from an EMBL/GenBank/DDBJ whole genome shotgun (WGS) entry which is preliminary data.</text>
</comment>